<evidence type="ECO:0000256" key="2">
    <source>
        <dbReference type="ARBA" id="ARBA00022723"/>
    </source>
</evidence>
<keyword evidence="1" id="KW-0140">cGMP</keyword>
<accession>A0A183KTF9</accession>
<dbReference type="GO" id="GO:0046872">
    <property type="term" value="F:metal ion binding"/>
    <property type="evidence" value="ECO:0007669"/>
    <property type="project" value="UniProtKB-KW"/>
</dbReference>
<dbReference type="GO" id="GO:0007165">
    <property type="term" value="P:signal transduction"/>
    <property type="evidence" value="ECO:0007669"/>
    <property type="project" value="InterPro"/>
</dbReference>
<dbReference type="AlphaFoldDB" id="A0A183KTF9"/>
<dbReference type="WBParaSite" id="SCUD_0001835201-mRNA-1">
    <property type="protein sequence ID" value="SCUD_0001835201-mRNA-1"/>
    <property type="gene ID" value="SCUD_0001835201"/>
</dbReference>
<dbReference type="STRING" id="6186.A0A183KTF9"/>
<name>A0A183KTF9_9TREM</name>
<dbReference type="PANTHER" id="PTHR11347">
    <property type="entry name" value="CYCLIC NUCLEOTIDE PHOSPHODIESTERASE"/>
    <property type="match status" value="1"/>
</dbReference>
<gene>
    <name evidence="5" type="ORF">SCUD_LOCUS18349</name>
</gene>
<reference evidence="7" key="1">
    <citation type="submission" date="2016-06" db="UniProtKB">
        <authorList>
            <consortium name="WormBaseParasite"/>
        </authorList>
    </citation>
    <scope>IDENTIFICATION</scope>
</reference>
<keyword evidence="2" id="KW-0479">Metal-binding</keyword>
<dbReference type="InterPro" id="IPR036971">
    <property type="entry name" value="PDEase_catalytic_dom_sf"/>
</dbReference>
<reference evidence="5 6" key="2">
    <citation type="submission" date="2018-11" db="EMBL/GenBank/DDBJ databases">
        <authorList>
            <consortium name="Pathogen Informatics"/>
        </authorList>
    </citation>
    <scope>NUCLEOTIDE SEQUENCE [LARGE SCALE GENOMIC DNA]</scope>
    <source>
        <strain evidence="5">Dakar</strain>
        <strain evidence="6">Dakar, Senegal</strain>
    </source>
</reference>
<dbReference type="Gene3D" id="1.10.1300.10">
    <property type="entry name" value="3'5'-cyclic nucleotide phosphodiesterase, catalytic domain"/>
    <property type="match status" value="1"/>
</dbReference>
<keyword evidence="6" id="KW-1185">Reference proteome</keyword>
<dbReference type="Proteomes" id="UP000279833">
    <property type="component" value="Unassembled WGS sequence"/>
</dbReference>
<feature type="domain" description="PDEase" evidence="4">
    <location>
        <begin position="98"/>
        <end position="234"/>
    </location>
</feature>
<evidence type="ECO:0000313" key="6">
    <source>
        <dbReference type="Proteomes" id="UP000279833"/>
    </source>
</evidence>
<evidence type="ECO:0000313" key="5">
    <source>
        <dbReference type="EMBL" id="VDP65533.1"/>
    </source>
</evidence>
<protein>
    <submittedName>
        <fullName evidence="7">PDEase domain-containing protein</fullName>
    </submittedName>
</protein>
<dbReference type="EMBL" id="UZAK01040902">
    <property type="protein sequence ID" value="VDP65533.1"/>
    <property type="molecule type" value="Genomic_DNA"/>
</dbReference>
<evidence type="ECO:0000256" key="1">
    <source>
        <dbReference type="ARBA" id="ARBA00022535"/>
    </source>
</evidence>
<proteinExistence type="predicted"/>
<dbReference type="PROSITE" id="PS51845">
    <property type="entry name" value="PDEASE_I_2"/>
    <property type="match status" value="1"/>
</dbReference>
<dbReference type="Pfam" id="PF08499">
    <property type="entry name" value="PDEase_I_N"/>
    <property type="match status" value="1"/>
</dbReference>
<dbReference type="InterPro" id="IPR013706">
    <property type="entry name" value="PDE1_N"/>
</dbReference>
<dbReference type="InterPro" id="IPR002073">
    <property type="entry name" value="PDEase_catalytic_dom"/>
</dbReference>
<sequence>MCSLVFLFSFGLEDSKRIREEEEDLSEAATEYVPDEVRNWLASTFTRTVQSVGIGEQKPRFRSVANAIRAGIFVESPYAPLVWNQGFSNPLGESSISTNPANALDIHFLFFQFRKQYPWFENITGLDTWNFDVFGLNEASENHALKFVAFELLHKYNLINKFQINSTALESLLIQLETGYSKYSNPYHNLVHAADVMQTCHMIIFMNDLRKKEENDEKGVFHLSSSSSLTSIPS</sequence>
<evidence type="ECO:0000256" key="3">
    <source>
        <dbReference type="ARBA" id="ARBA00022801"/>
    </source>
</evidence>
<evidence type="ECO:0000259" key="4">
    <source>
        <dbReference type="PROSITE" id="PS51845"/>
    </source>
</evidence>
<dbReference type="GO" id="GO:0004114">
    <property type="term" value="F:3',5'-cyclic-nucleotide phosphodiesterase activity"/>
    <property type="evidence" value="ECO:0007669"/>
    <property type="project" value="InterPro"/>
</dbReference>
<evidence type="ECO:0000313" key="7">
    <source>
        <dbReference type="WBParaSite" id="SCUD_0001835201-mRNA-1"/>
    </source>
</evidence>
<organism evidence="7">
    <name type="scientific">Schistosoma curassoni</name>
    <dbReference type="NCBI Taxonomy" id="6186"/>
    <lineage>
        <taxon>Eukaryota</taxon>
        <taxon>Metazoa</taxon>
        <taxon>Spiralia</taxon>
        <taxon>Lophotrochozoa</taxon>
        <taxon>Platyhelminthes</taxon>
        <taxon>Trematoda</taxon>
        <taxon>Digenea</taxon>
        <taxon>Strigeidida</taxon>
        <taxon>Schistosomatoidea</taxon>
        <taxon>Schistosomatidae</taxon>
        <taxon>Schistosoma</taxon>
    </lineage>
</organism>
<dbReference type="SUPFAM" id="SSF109604">
    <property type="entry name" value="HD-domain/PDEase-like"/>
    <property type="match status" value="1"/>
</dbReference>
<keyword evidence="3" id="KW-0378">Hydrolase</keyword>